<dbReference type="Pfam" id="PF12937">
    <property type="entry name" value="F-box-like"/>
    <property type="match status" value="1"/>
</dbReference>
<feature type="compositionally biased region" description="Basic and acidic residues" evidence="1">
    <location>
        <begin position="376"/>
        <end position="399"/>
    </location>
</feature>
<dbReference type="Gene3D" id="3.80.10.10">
    <property type="entry name" value="Ribonuclease Inhibitor"/>
    <property type="match status" value="1"/>
</dbReference>
<gene>
    <name evidence="3" type="ORF">NLI96_g8071</name>
</gene>
<protein>
    <recommendedName>
        <fullName evidence="2">F-box domain-containing protein</fullName>
    </recommendedName>
</protein>
<comment type="caution">
    <text evidence="3">The sequence shown here is derived from an EMBL/GenBank/DDBJ whole genome shotgun (WGS) entry which is preliminary data.</text>
</comment>
<dbReference type="AlphaFoldDB" id="A0AAD5YCC4"/>
<dbReference type="InterPro" id="IPR032675">
    <property type="entry name" value="LRR_dom_sf"/>
</dbReference>
<dbReference type="InterPro" id="IPR036047">
    <property type="entry name" value="F-box-like_dom_sf"/>
</dbReference>
<evidence type="ECO:0000259" key="2">
    <source>
        <dbReference type="Pfam" id="PF12937"/>
    </source>
</evidence>
<evidence type="ECO:0000256" key="1">
    <source>
        <dbReference type="SAM" id="MobiDB-lite"/>
    </source>
</evidence>
<dbReference type="Proteomes" id="UP001212997">
    <property type="component" value="Unassembled WGS sequence"/>
</dbReference>
<organism evidence="3 4">
    <name type="scientific">Meripilus lineatus</name>
    <dbReference type="NCBI Taxonomy" id="2056292"/>
    <lineage>
        <taxon>Eukaryota</taxon>
        <taxon>Fungi</taxon>
        <taxon>Dikarya</taxon>
        <taxon>Basidiomycota</taxon>
        <taxon>Agaricomycotina</taxon>
        <taxon>Agaricomycetes</taxon>
        <taxon>Polyporales</taxon>
        <taxon>Meripilaceae</taxon>
        <taxon>Meripilus</taxon>
    </lineage>
</organism>
<reference evidence="3" key="1">
    <citation type="submission" date="2022-07" db="EMBL/GenBank/DDBJ databases">
        <title>Genome Sequence of Physisporinus lineatus.</title>
        <authorList>
            <person name="Buettner E."/>
        </authorList>
    </citation>
    <scope>NUCLEOTIDE SEQUENCE</scope>
    <source>
        <strain evidence="3">VT162</strain>
    </source>
</reference>
<feature type="region of interest" description="Disordered" evidence="1">
    <location>
        <begin position="375"/>
        <end position="422"/>
    </location>
</feature>
<proteinExistence type="predicted"/>
<accession>A0AAD5YCC4</accession>
<dbReference type="SUPFAM" id="SSF81383">
    <property type="entry name" value="F-box domain"/>
    <property type="match status" value="1"/>
</dbReference>
<keyword evidence="4" id="KW-1185">Reference proteome</keyword>
<feature type="compositionally biased region" description="Basic and acidic residues" evidence="1">
    <location>
        <begin position="409"/>
        <end position="419"/>
    </location>
</feature>
<feature type="domain" description="F-box" evidence="2">
    <location>
        <begin position="12"/>
        <end position="54"/>
    </location>
</feature>
<dbReference type="EMBL" id="JANAWD010000353">
    <property type="protein sequence ID" value="KAJ3480822.1"/>
    <property type="molecule type" value="Genomic_DNA"/>
</dbReference>
<dbReference type="SUPFAM" id="SSF52047">
    <property type="entry name" value="RNI-like"/>
    <property type="match status" value="1"/>
</dbReference>
<dbReference type="InterPro" id="IPR001810">
    <property type="entry name" value="F-box_dom"/>
</dbReference>
<evidence type="ECO:0000313" key="4">
    <source>
        <dbReference type="Proteomes" id="UP001212997"/>
    </source>
</evidence>
<name>A0AAD5YCC4_9APHY</name>
<evidence type="ECO:0000313" key="3">
    <source>
        <dbReference type="EMBL" id="KAJ3480822.1"/>
    </source>
</evidence>
<sequence length="507" mass="58304">MTSTLLRPHTPRLPTEVCERIINFVVRKTSLHSCALVCRSWLPRSRTQLYQHVDVRNEQLLEFVDAIASYPHLGIYVKQLYLLVFPATVCIYRFFSNVVPFLPKLTSLTYISLSIPYHHLSLFPSGFRSLTSLRLLSIRADSFGEFIRFVSFHKRLIDLEINGCSWKRSSDHHYSFAPCWGGELRKLSFSGCEYNQVIDLFRWLARRHSACAVRCLEIEDLKFSEQSEVPFVVDHIGIEWVSTLKVVSLGLASGSEDVDGVTKPLVSGLVAFIGLCSNLHTVKFRIRFNYLWVLRQLPDVLSGLVSLRRLAFGFHANADIVLLRDNEETWKFVDRDLADPAKFTKLEYVEVKCRLSRDEEVSDWWEEITRGGAEYGGRDGTESREEYDREAGERDDGWKKNQQQQWVRSEAHPKTDGPADVKFPSGLHDVTKGVAEFHSCKSSLTDVFPHLSARGILWCGICPCVENSCMLSSYVLHITPLNLKDMESRNWRPRYCQTLFDKDVDYN</sequence>